<accession>A0AAV9H9A8</accession>
<evidence type="ECO:0000313" key="1">
    <source>
        <dbReference type="EMBL" id="KAK4457308.1"/>
    </source>
</evidence>
<dbReference type="Proteomes" id="UP001321749">
    <property type="component" value="Unassembled WGS sequence"/>
</dbReference>
<keyword evidence="2" id="KW-1185">Reference proteome</keyword>
<dbReference type="EMBL" id="MU865123">
    <property type="protein sequence ID" value="KAK4457308.1"/>
    <property type="molecule type" value="Genomic_DNA"/>
</dbReference>
<dbReference type="AlphaFoldDB" id="A0AAV9H9A8"/>
<protein>
    <submittedName>
        <fullName evidence="1">Uncharacterized protein</fullName>
    </submittedName>
</protein>
<comment type="caution">
    <text evidence="1">The sequence shown here is derived from an EMBL/GenBank/DDBJ whole genome shotgun (WGS) entry which is preliminary data.</text>
</comment>
<organism evidence="1 2">
    <name type="scientific">Cladorrhinum samala</name>
    <dbReference type="NCBI Taxonomy" id="585594"/>
    <lineage>
        <taxon>Eukaryota</taxon>
        <taxon>Fungi</taxon>
        <taxon>Dikarya</taxon>
        <taxon>Ascomycota</taxon>
        <taxon>Pezizomycotina</taxon>
        <taxon>Sordariomycetes</taxon>
        <taxon>Sordariomycetidae</taxon>
        <taxon>Sordariales</taxon>
        <taxon>Podosporaceae</taxon>
        <taxon>Cladorrhinum</taxon>
    </lineage>
</organism>
<sequence length="603" mass="69027">MTSHFPFLRLPREMRDKIYKDYLFLDDGYVFDFESNKLRTSDSQPVDLNLMYTCRLVAAEMSGLPLRINTVTFRTAYSEAIRTTLCRFEYLLRRLHQENQEMICRTAGSMSPEMRQKISIQYPEVFPLFDRDLMDRLAGGEHPEEDAISSSAYLLPLLEAPSESRETTKQVALLVATDPELKRCILPPADDPGYRGSPMFRPSWIFDAYSQHASSPSRSVRADTLVALQASPWTIWKENELDRLMISFNEPKPYAPSVAALSLDEEAQFYKDWWDTWGAGAKARASAASVAIRFLQSAPGVRKHLRRVVLDEDHEAAALPECHAKGLIPFCKENKHLRIERRVSLWNNIFLRGYADDGWATTNDIRRDASQRYTDSSAFGQAGGLPAILVSENVAVWLAEASVLCGAGMPRDVFTLTLDGQPIPEQSAQIFREVVQRDAAWQIATEKRFFAKARNIADRFQTLQELNRYGHSPDCYIGKNFPSLLADLTNDVPSSSQGVRLQANFDVGQSWTSYEVDQLSEAHQALEMEQTDIEAWCERWHDRIHHEYEAGSPLPPFSKLLHQNLREISDDVRKLLDKDPERRHQIWDYIDLAIQDRWNVTEV</sequence>
<proteinExistence type="predicted"/>
<name>A0AAV9H9A8_9PEZI</name>
<evidence type="ECO:0000313" key="2">
    <source>
        <dbReference type="Proteomes" id="UP001321749"/>
    </source>
</evidence>
<reference evidence="1" key="2">
    <citation type="submission" date="2023-06" db="EMBL/GenBank/DDBJ databases">
        <authorList>
            <consortium name="Lawrence Berkeley National Laboratory"/>
            <person name="Mondo S.J."/>
            <person name="Hensen N."/>
            <person name="Bonometti L."/>
            <person name="Westerberg I."/>
            <person name="Brannstrom I.O."/>
            <person name="Guillou S."/>
            <person name="Cros-Aarteil S."/>
            <person name="Calhoun S."/>
            <person name="Haridas S."/>
            <person name="Kuo A."/>
            <person name="Pangilinan J."/>
            <person name="Riley R."/>
            <person name="Labutti K."/>
            <person name="Andreopoulos B."/>
            <person name="Lipzen A."/>
            <person name="Chen C."/>
            <person name="Yanf M."/>
            <person name="Daum C."/>
            <person name="Ng V."/>
            <person name="Clum A."/>
            <person name="Steindorff A."/>
            <person name="Ohm R."/>
            <person name="Martin F."/>
            <person name="Silar P."/>
            <person name="Natvig D."/>
            <person name="Lalanne C."/>
            <person name="Gautier V."/>
            <person name="Ament-Velasquez S.L."/>
            <person name="Kruys A."/>
            <person name="Hutchinson M.I."/>
            <person name="Powell A.J."/>
            <person name="Barry K."/>
            <person name="Miller A.N."/>
            <person name="Grigoriev I.V."/>
            <person name="Debuchy R."/>
            <person name="Gladieux P."/>
            <person name="Thoren M.H."/>
            <person name="Johannesson H."/>
        </authorList>
    </citation>
    <scope>NUCLEOTIDE SEQUENCE</scope>
    <source>
        <strain evidence="1">PSN324</strain>
    </source>
</reference>
<reference evidence="1" key="1">
    <citation type="journal article" date="2023" name="Mol. Phylogenet. Evol.">
        <title>Genome-scale phylogeny and comparative genomics of the fungal order Sordariales.</title>
        <authorList>
            <person name="Hensen N."/>
            <person name="Bonometti L."/>
            <person name="Westerberg I."/>
            <person name="Brannstrom I.O."/>
            <person name="Guillou S."/>
            <person name="Cros-Aarteil S."/>
            <person name="Calhoun S."/>
            <person name="Haridas S."/>
            <person name="Kuo A."/>
            <person name="Mondo S."/>
            <person name="Pangilinan J."/>
            <person name="Riley R."/>
            <person name="LaButti K."/>
            <person name="Andreopoulos B."/>
            <person name="Lipzen A."/>
            <person name="Chen C."/>
            <person name="Yan M."/>
            <person name="Daum C."/>
            <person name="Ng V."/>
            <person name="Clum A."/>
            <person name="Steindorff A."/>
            <person name="Ohm R.A."/>
            <person name="Martin F."/>
            <person name="Silar P."/>
            <person name="Natvig D.O."/>
            <person name="Lalanne C."/>
            <person name="Gautier V."/>
            <person name="Ament-Velasquez S.L."/>
            <person name="Kruys A."/>
            <person name="Hutchinson M.I."/>
            <person name="Powell A.J."/>
            <person name="Barry K."/>
            <person name="Miller A.N."/>
            <person name="Grigoriev I.V."/>
            <person name="Debuchy R."/>
            <person name="Gladieux P."/>
            <person name="Hiltunen Thoren M."/>
            <person name="Johannesson H."/>
        </authorList>
    </citation>
    <scope>NUCLEOTIDE SEQUENCE</scope>
    <source>
        <strain evidence="1">PSN324</strain>
    </source>
</reference>
<gene>
    <name evidence="1" type="ORF">QBC42DRAFT_279417</name>
</gene>